<dbReference type="RefSeq" id="WP_077835364.1">
    <property type="nucleotide sequence ID" value="NZ_CP096983.1"/>
</dbReference>
<dbReference type="Proteomes" id="UP000190951">
    <property type="component" value="Chromosome"/>
</dbReference>
<dbReference type="Gene3D" id="1.25.40.520">
    <property type="match status" value="1"/>
</dbReference>
<dbReference type="EMBL" id="CP096983">
    <property type="protein sequence ID" value="URZ11009.1"/>
    <property type="molecule type" value="Genomic_DNA"/>
</dbReference>
<evidence type="ECO:0000313" key="2">
    <source>
        <dbReference type="Proteomes" id="UP000190951"/>
    </source>
</evidence>
<proteinExistence type="predicted"/>
<dbReference type="InterPro" id="IPR038509">
    <property type="entry name" value="IFS_sf"/>
</dbReference>
<dbReference type="AlphaFoldDB" id="A0A1S8KYD4"/>
<gene>
    <name evidence="1" type="ORF">CROST_017250</name>
</gene>
<dbReference type="KEGG" id="crw:CROST_017250"/>
<reference evidence="1 2" key="1">
    <citation type="submission" date="2022-04" db="EMBL/GenBank/DDBJ databases">
        <title>Genome sequence of C. roseum typestrain.</title>
        <authorList>
            <person name="Poehlein A."/>
            <person name="Schoch T."/>
            <person name="Duerre P."/>
            <person name="Daniel R."/>
        </authorList>
    </citation>
    <scope>NUCLEOTIDE SEQUENCE [LARGE SCALE GENOMIC DNA]</scope>
    <source>
        <strain evidence="1 2">DSM 7320</strain>
    </source>
</reference>
<protein>
    <submittedName>
        <fullName evidence="1">Uncharacterized protein</fullName>
    </submittedName>
</protein>
<keyword evidence="2" id="KW-1185">Reference proteome</keyword>
<evidence type="ECO:0000313" key="1">
    <source>
        <dbReference type="EMBL" id="URZ11009.1"/>
    </source>
</evidence>
<sequence length="159" mass="18700">MNIEQTVIKAIERDELYKVLLGEDGYKVELSSFIGTNVPTDWPNIMRGGIYKIFNEYPELNIKSKLEDTLFFLVNKGTFEIYVAISVLFFQIMSEENKTSPFKINKDKLVDNVHDALVKNKTEMYKYKEWMGQYYSNGLWGEIERINNILKEDYNITII</sequence>
<dbReference type="Pfam" id="PF16718">
    <property type="entry name" value="IFS"/>
    <property type="match status" value="1"/>
</dbReference>
<name>A0A1S8KYD4_9CLOT</name>
<accession>A0A1S8KYD4</accession>
<dbReference type="InterPro" id="IPR032002">
    <property type="entry name" value="IFS"/>
</dbReference>
<organism evidence="1 2">
    <name type="scientific">Clostridium felsineum</name>
    <dbReference type="NCBI Taxonomy" id="36839"/>
    <lineage>
        <taxon>Bacteria</taxon>
        <taxon>Bacillati</taxon>
        <taxon>Bacillota</taxon>
        <taxon>Clostridia</taxon>
        <taxon>Eubacteriales</taxon>
        <taxon>Clostridiaceae</taxon>
        <taxon>Clostridium</taxon>
    </lineage>
</organism>